<sequence>MSPPSGVSCAKVPFSKRPIKPNPLFHNSDHDRERRRNLFLKKVSEESSDQKWKARGGDEEIMRSIYVSEQRRWEAAQARIAKELQASQEEDEDILMMSSSNFEDTGMIDDHIGEESAELEALVSLLESPDLVNNGDPASAQPSGSSDLGSEDEEYDRLFLDLVNQEYNGGNQGTSCAELGSMDTSSG</sequence>
<name>A0A9P8IAG1_9PEZI</name>
<evidence type="ECO:0000313" key="3">
    <source>
        <dbReference type="Proteomes" id="UP000698800"/>
    </source>
</evidence>
<reference evidence="2" key="1">
    <citation type="submission" date="2021-03" db="EMBL/GenBank/DDBJ databases">
        <title>Comparative genomics and phylogenomic investigation of the class Geoglossomycetes provide insights into ecological specialization and systematics.</title>
        <authorList>
            <person name="Melie T."/>
            <person name="Pirro S."/>
            <person name="Miller A.N."/>
            <person name="Quandt A."/>
        </authorList>
    </citation>
    <scope>NUCLEOTIDE SEQUENCE</scope>
    <source>
        <strain evidence="2">GBOQ0MN5Z8</strain>
    </source>
</reference>
<protein>
    <submittedName>
        <fullName evidence="2">Uncharacterized protein</fullName>
    </submittedName>
</protein>
<proteinExistence type="predicted"/>
<gene>
    <name evidence="2" type="ORF">FGG08_001893</name>
</gene>
<accession>A0A9P8IAG1</accession>
<evidence type="ECO:0000256" key="1">
    <source>
        <dbReference type="SAM" id="MobiDB-lite"/>
    </source>
</evidence>
<dbReference type="EMBL" id="JAGHQL010000026">
    <property type="protein sequence ID" value="KAH0543854.1"/>
    <property type="molecule type" value="Genomic_DNA"/>
</dbReference>
<evidence type="ECO:0000313" key="2">
    <source>
        <dbReference type="EMBL" id="KAH0543854.1"/>
    </source>
</evidence>
<dbReference type="AlphaFoldDB" id="A0A9P8IAG1"/>
<keyword evidence="3" id="KW-1185">Reference proteome</keyword>
<feature type="region of interest" description="Disordered" evidence="1">
    <location>
        <begin position="1"/>
        <end position="32"/>
    </location>
</feature>
<organism evidence="2 3">
    <name type="scientific">Glutinoglossum americanum</name>
    <dbReference type="NCBI Taxonomy" id="1670608"/>
    <lineage>
        <taxon>Eukaryota</taxon>
        <taxon>Fungi</taxon>
        <taxon>Dikarya</taxon>
        <taxon>Ascomycota</taxon>
        <taxon>Pezizomycotina</taxon>
        <taxon>Geoglossomycetes</taxon>
        <taxon>Geoglossales</taxon>
        <taxon>Geoglossaceae</taxon>
        <taxon>Glutinoglossum</taxon>
    </lineage>
</organism>
<dbReference type="OrthoDB" id="5279705at2759"/>
<dbReference type="Proteomes" id="UP000698800">
    <property type="component" value="Unassembled WGS sequence"/>
</dbReference>
<comment type="caution">
    <text evidence="2">The sequence shown here is derived from an EMBL/GenBank/DDBJ whole genome shotgun (WGS) entry which is preliminary data.</text>
</comment>
<feature type="region of interest" description="Disordered" evidence="1">
    <location>
        <begin position="128"/>
        <end position="155"/>
    </location>
</feature>